<evidence type="ECO:0000313" key="2">
    <source>
        <dbReference type="Proteomes" id="UP001186974"/>
    </source>
</evidence>
<organism evidence="1 2">
    <name type="scientific">Coniosporium uncinatum</name>
    <dbReference type="NCBI Taxonomy" id="93489"/>
    <lineage>
        <taxon>Eukaryota</taxon>
        <taxon>Fungi</taxon>
        <taxon>Dikarya</taxon>
        <taxon>Ascomycota</taxon>
        <taxon>Pezizomycotina</taxon>
        <taxon>Dothideomycetes</taxon>
        <taxon>Dothideomycetes incertae sedis</taxon>
        <taxon>Coniosporium</taxon>
    </lineage>
</organism>
<protein>
    <submittedName>
        <fullName evidence="1">Uncharacterized protein</fullName>
    </submittedName>
</protein>
<dbReference type="Proteomes" id="UP001186974">
    <property type="component" value="Unassembled WGS sequence"/>
</dbReference>
<dbReference type="EMBL" id="JAWDJW010002298">
    <property type="protein sequence ID" value="KAK3077993.1"/>
    <property type="molecule type" value="Genomic_DNA"/>
</dbReference>
<keyword evidence="2" id="KW-1185">Reference proteome</keyword>
<reference evidence="1" key="1">
    <citation type="submission" date="2024-09" db="EMBL/GenBank/DDBJ databases">
        <title>Black Yeasts Isolated from many extreme environments.</title>
        <authorList>
            <person name="Coleine C."/>
            <person name="Stajich J.E."/>
            <person name="Selbmann L."/>
        </authorList>
    </citation>
    <scope>NUCLEOTIDE SEQUENCE</scope>
    <source>
        <strain evidence="1">CCFEE 5737</strain>
    </source>
</reference>
<sequence length="488" mass="52271">MPKKHHLDLTKYSHGSPSSPSSPSASSSSSAASTTTTRTVNERLEHLRREQTPKPTLAKRNEIAAVVSSRSSLPPHLRQLLDLPETAPPPPKRGTMRLAGAARGRGRPPPGPAAPRSWLESSIYAPRSGGGKGGSSTKGGRDAGPGGGGGQRMARFNALSVMVDAGGSRVPDNRTLVQQTLKSMARNWSFIVEYEVYNLATLPVALKSALVSYLTLYGPEEGVGVEELKVLFSTQIEGSTGHEELRHLDLTGFVGARLALADLTRWCTKGTEDALGLMQRLAITPDDSGEQLKTSSSTSVVSSTKTQQPPPPIADSWEDDLELSSLPVLSSFAPARFANLTHLSLAHPQKASWKDLLAFTPHVPTLTHLSLAYWPPPTMTPNAKSAVVEAKNGQRVSLGGSDYYGVLDGDWEEAANILRRLSNITYRLKHLDLEGCNEWLPALTHGLTRETTTTVTTTTATPAPTPRSARNWSSAAAVADAEFGNKTK</sequence>
<gene>
    <name evidence="1" type="ORF">LTS18_008709</name>
</gene>
<evidence type="ECO:0000313" key="1">
    <source>
        <dbReference type="EMBL" id="KAK3077993.1"/>
    </source>
</evidence>
<comment type="caution">
    <text evidence="1">The sequence shown here is derived from an EMBL/GenBank/DDBJ whole genome shotgun (WGS) entry which is preliminary data.</text>
</comment>
<proteinExistence type="predicted"/>
<name>A0ACC3DNB6_9PEZI</name>
<accession>A0ACC3DNB6</accession>
<feature type="non-terminal residue" evidence="1">
    <location>
        <position position="488"/>
    </location>
</feature>